<sequence>MKVVSNTTPIISLASIGRLSLLPELFNTIYIPQAVYNEIKHKKSYGYQEIDKPYFEVLAIQGNAYLGFLLNELDQGEAEAIFLAKEMAADILLIDERMGYKIAQSQKLYCIGTLTVLAIAKQKLLISQVKPLLDEMIQKGRWYSENLARQFLKEIDE</sequence>
<dbReference type="InterPro" id="IPR021799">
    <property type="entry name" value="PIN-like_prokaryotic"/>
</dbReference>
<dbReference type="RefSeq" id="WP_045778694.1">
    <property type="nucleotide sequence ID" value="NZ_LAJX01000063.1"/>
</dbReference>
<comment type="caution">
    <text evidence="1">The sequence shown here is derived from an EMBL/GenBank/DDBJ whole genome shotgun (WGS) entry which is preliminary data.</text>
</comment>
<dbReference type="OrthoDB" id="5567844at2"/>
<dbReference type="EMBL" id="LAJX01000063">
    <property type="protein sequence ID" value="KJV07080.1"/>
    <property type="molecule type" value="Genomic_DNA"/>
</dbReference>
<dbReference type="PANTHER" id="PTHR39550:SF1">
    <property type="entry name" value="SLL0658 PROTEIN"/>
    <property type="match status" value="1"/>
</dbReference>
<dbReference type="Proteomes" id="UP000033684">
    <property type="component" value="Unassembled WGS sequence"/>
</dbReference>
<keyword evidence="2" id="KW-1185">Reference proteome</keyword>
<evidence type="ECO:0000313" key="1">
    <source>
        <dbReference type="EMBL" id="KJV07080.1"/>
    </source>
</evidence>
<reference evidence="1 2" key="2">
    <citation type="journal article" date="2016" name="Microb. Ecol.">
        <title>Genome Characteristics of a Novel Type I Methanotroph (Sn10-6) Isolated from a Flooded Indian Rice Field.</title>
        <authorList>
            <person name="Rahalkar M.C."/>
            <person name="Pandit P.S."/>
            <person name="Dhakephalkar P.K."/>
            <person name="Pore S."/>
            <person name="Arora P."/>
            <person name="Kapse N."/>
        </authorList>
    </citation>
    <scope>NUCLEOTIDE SEQUENCE [LARGE SCALE GENOMIC DNA]</scope>
    <source>
        <strain evidence="1 2">Sn10-6</strain>
    </source>
</reference>
<evidence type="ECO:0000313" key="2">
    <source>
        <dbReference type="Proteomes" id="UP000033684"/>
    </source>
</evidence>
<dbReference type="PANTHER" id="PTHR39550">
    <property type="entry name" value="SLL0658 PROTEIN"/>
    <property type="match status" value="1"/>
</dbReference>
<dbReference type="AlphaFoldDB" id="A0A0F3IK11"/>
<reference evidence="2" key="1">
    <citation type="submission" date="2015-03" db="EMBL/GenBank/DDBJ databases">
        <title>Draft genome sequence of a novel methanotroph (Sn10-6) isolated from flooded ricefield rhizosphere in India.</title>
        <authorList>
            <person name="Pandit P.S."/>
            <person name="Pore S.D."/>
            <person name="Arora P."/>
            <person name="Kapse N.G."/>
            <person name="Dhakephalkar P.K."/>
            <person name="Rahalkar M.C."/>
        </authorList>
    </citation>
    <scope>NUCLEOTIDE SEQUENCE [LARGE SCALE GENOMIC DNA]</scope>
    <source>
        <strain evidence="2">Sn10-6</strain>
    </source>
</reference>
<protein>
    <submittedName>
        <fullName evidence="1">Nucleic acid-binding protein</fullName>
    </submittedName>
</protein>
<gene>
    <name evidence="1" type="ORF">VZ94_07080</name>
</gene>
<name>A0A0F3IK11_9GAMM</name>
<proteinExistence type="predicted"/>
<accession>A0A0F3IK11</accession>
<dbReference type="Pfam" id="PF11848">
    <property type="entry name" value="DUF3368"/>
    <property type="match status" value="1"/>
</dbReference>
<organism evidence="1 2">
    <name type="scientific">Methylocucumis oryzae</name>
    <dbReference type="NCBI Taxonomy" id="1632867"/>
    <lineage>
        <taxon>Bacteria</taxon>
        <taxon>Pseudomonadati</taxon>
        <taxon>Pseudomonadota</taxon>
        <taxon>Gammaproteobacteria</taxon>
        <taxon>Methylococcales</taxon>
        <taxon>Methylococcaceae</taxon>
        <taxon>Methylocucumis</taxon>
    </lineage>
</organism>